<accession>A0A8X8AW01</accession>
<name>A0A8X8AW01_BRACI</name>
<dbReference type="Proteomes" id="UP000886595">
    <property type="component" value="Unassembled WGS sequence"/>
</dbReference>
<proteinExistence type="predicted"/>
<dbReference type="OrthoDB" id="10410220at2759"/>
<comment type="caution">
    <text evidence="1">The sequence shown here is derived from an EMBL/GenBank/DDBJ whole genome shotgun (WGS) entry which is preliminary data.</text>
</comment>
<sequence>MGKTMRISRGVATGCLNRNRDGWIHGNRVKENDSHRLVGVPAIDVSFENPLARYQNLPYNPLLTQTNPSNAGLMSVEGHLRNPLQNQGNMQKFVYMIV</sequence>
<dbReference type="EMBL" id="JAAMPC010000004">
    <property type="protein sequence ID" value="KAG2314904.1"/>
    <property type="molecule type" value="Genomic_DNA"/>
</dbReference>
<organism evidence="1 2">
    <name type="scientific">Brassica carinata</name>
    <name type="common">Ethiopian mustard</name>
    <name type="synonym">Abyssinian cabbage</name>
    <dbReference type="NCBI Taxonomy" id="52824"/>
    <lineage>
        <taxon>Eukaryota</taxon>
        <taxon>Viridiplantae</taxon>
        <taxon>Streptophyta</taxon>
        <taxon>Embryophyta</taxon>
        <taxon>Tracheophyta</taxon>
        <taxon>Spermatophyta</taxon>
        <taxon>Magnoliopsida</taxon>
        <taxon>eudicotyledons</taxon>
        <taxon>Gunneridae</taxon>
        <taxon>Pentapetalae</taxon>
        <taxon>rosids</taxon>
        <taxon>malvids</taxon>
        <taxon>Brassicales</taxon>
        <taxon>Brassicaceae</taxon>
        <taxon>Brassiceae</taxon>
        <taxon>Brassica</taxon>
    </lineage>
</organism>
<gene>
    <name evidence="1" type="ORF">Bca52824_018026</name>
</gene>
<keyword evidence="2" id="KW-1185">Reference proteome</keyword>
<evidence type="ECO:0000313" key="1">
    <source>
        <dbReference type="EMBL" id="KAG2314904.1"/>
    </source>
</evidence>
<dbReference type="AlphaFoldDB" id="A0A8X8AW01"/>
<protein>
    <submittedName>
        <fullName evidence="1">Uncharacterized protein</fullName>
    </submittedName>
</protein>
<evidence type="ECO:0000313" key="2">
    <source>
        <dbReference type="Proteomes" id="UP000886595"/>
    </source>
</evidence>
<reference evidence="1 2" key="1">
    <citation type="submission" date="2020-02" db="EMBL/GenBank/DDBJ databases">
        <authorList>
            <person name="Ma Q."/>
            <person name="Huang Y."/>
            <person name="Song X."/>
            <person name="Pei D."/>
        </authorList>
    </citation>
    <scope>NUCLEOTIDE SEQUENCE [LARGE SCALE GENOMIC DNA]</scope>
    <source>
        <strain evidence="1">Sxm20200214</strain>
        <tissue evidence="1">Leaf</tissue>
    </source>
</reference>